<evidence type="ECO:0000313" key="9">
    <source>
        <dbReference type="EMBL" id="QUH22732.1"/>
    </source>
</evidence>
<keyword evidence="6" id="KW-0653">Protein transport</keyword>
<evidence type="ECO:0000259" key="8">
    <source>
        <dbReference type="Pfam" id="PF01618"/>
    </source>
</evidence>
<comment type="similarity">
    <text evidence="6">Belongs to the exbB/tolQ family.</text>
</comment>
<keyword evidence="5 7" id="KW-0472">Membrane</keyword>
<dbReference type="OrthoDB" id="60560at2157"/>
<protein>
    <submittedName>
        <fullName evidence="9">MotA/TolQ/ExbB proton channel family protein</fullName>
    </submittedName>
</protein>
<dbReference type="AlphaFoldDB" id="A0A8T8K4C2"/>
<dbReference type="GO" id="GO:0017038">
    <property type="term" value="P:protein import"/>
    <property type="evidence" value="ECO:0007669"/>
    <property type="project" value="TreeGrafter"/>
</dbReference>
<proteinExistence type="inferred from homology"/>
<organism evidence="9 10">
    <name type="scientific">Methanobacterium alkalithermotolerans</name>
    <dbReference type="NCBI Taxonomy" id="2731220"/>
    <lineage>
        <taxon>Archaea</taxon>
        <taxon>Methanobacteriati</taxon>
        <taxon>Methanobacteriota</taxon>
        <taxon>Methanomada group</taxon>
        <taxon>Methanobacteria</taxon>
        <taxon>Methanobacteriales</taxon>
        <taxon>Methanobacteriaceae</taxon>
        <taxon>Methanobacterium</taxon>
    </lineage>
</organism>
<evidence type="ECO:0000313" key="10">
    <source>
        <dbReference type="Proteomes" id="UP000681041"/>
    </source>
</evidence>
<feature type="transmembrane region" description="Helical" evidence="7">
    <location>
        <begin position="161"/>
        <end position="185"/>
    </location>
</feature>
<name>A0A8T8K4C2_9EURY</name>
<dbReference type="Proteomes" id="UP000681041">
    <property type="component" value="Chromosome"/>
</dbReference>
<sequence>MVAVPGSELLSGGLHVVAQSLLIPVIIGLLAFIVYAVVSMGGLISEYSARIKIDVQQIEDLIKSIAHSSTTDEIIATVDSSGLPQSQKNILGEIAKSTDLGPESREALARKLIENEELKIEKSLEKTDMVTRLGPTLGLMGTLIPMGPGLAALGAGDINMLAQAIIIAFDTTVAGLAAGGIAYFISKVRRRWYEEYLSNLETLAESVLEVNKNASKAQTKTVY</sequence>
<evidence type="ECO:0000256" key="6">
    <source>
        <dbReference type="RuleBase" id="RU004057"/>
    </source>
</evidence>
<dbReference type="InterPro" id="IPR050790">
    <property type="entry name" value="ExbB/TolQ_transport"/>
</dbReference>
<keyword evidence="6" id="KW-0813">Transport</keyword>
<keyword evidence="4 7" id="KW-1133">Transmembrane helix</keyword>
<evidence type="ECO:0000256" key="4">
    <source>
        <dbReference type="ARBA" id="ARBA00022989"/>
    </source>
</evidence>
<comment type="subcellular location">
    <subcellularLocation>
        <location evidence="1">Cell membrane</location>
        <topology evidence="1">Multi-pass membrane protein</topology>
    </subcellularLocation>
    <subcellularLocation>
        <location evidence="6">Membrane</location>
        <topology evidence="6">Multi-pass membrane protein</topology>
    </subcellularLocation>
</comment>
<evidence type="ECO:0000256" key="1">
    <source>
        <dbReference type="ARBA" id="ARBA00004651"/>
    </source>
</evidence>
<evidence type="ECO:0000256" key="2">
    <source>
        <dbReference type="ARBA" id="ARBA00022475"/>
    </source>
</evidence>
<evidence type="ECO:0000256" key="5">
    <source>
        <dbReference type="ARBA" id="ARBA00023136"/>
    </source>
</evidence>
<dbReference type="KEGG" id="meme:HYG87_02560"/>
<reference evidence="9" key="1">
    <citation type="submission" date="2020-07" db="EMBL/GenBank/DDBJ databases">
        <title>Methanobacterium. sp. MethCan genome.</title>
        <authorList>
            <person name="Postec A."/>
            <person name="Quemeneur M."/>
        </authorList>
    </citation>
    <scope>NUCLEOTIDE SEQUENCE</scope>
    <source>
        <strain evidence="9">MethCAN</strain>
    </source>
</reference>
<keyword evidence="2" id="KW-1003">Cell membrane</keyword>
<dbReference type="RefSeq" id="WP_211533679.1">
    <property type="nucleotide sequence ID" value="NZ_CP058560.1"/>
</dbReference>
<feature type="transmembrane region" description="Helical" evidence="7">
    <location>
        <begin position="136"/>
        <end position="155"/>
    </location>
</feature>
<keyword evidence="10" id="KW-1185">Reference proteome</keyword>
<keyword evidence="3 7" id="KW-0812">Transmembrane</keyword>
<evidence type="ECO:0000256" key="3">
    <source>
        <dbReference type="ARBA" id="ARBA00022692"/>
    </source>
</evidence>
<evidence type="ECO:0000256" key="7">
    <source>
        <dbReference type="SAM" id="Phobius"/>
    </source>
</evidence>
<gene>
    <name evidence="9" type="ORF">HYG87_02560</name>
</gene>
<dbReference type="PANTHER" id="PTHR30625">
    <property type="entry name" value="PROTEIN TOLQ"/>
    <property type="match status" value="1"/>
</dbReference>
<dbReference type="InterPro" id="IPR002898">
    <property type="entry name" value="MotA_ExbB_proton_chnl"/>
</dbReference>
<dbReference type="Pfam" id="PF01618">
    <property type="entry name" value="MotA_ExbB"/>
    <property type="match status" value="1"/>
</dbReference>
<dbReference type="EMBL" id="CP058560">
    <property type="protein sequence ID" value="QUH22732.1"/>
    <property type="molecule type" value="Genomic_DNA"/>
</dbReference>
<dbReference type="PANTHER" id="PTHR30625:SF3">
    <property type="entry name" value="TOL-PAL SYSTEM PROTEIN TOLQ"/>
    <property type="match status" value="1"/>
</dbReference>
<accession>A0A8T8K4C2</accession>
<dbReference type="GO" id="GO:0005886">
    <property type="term" value="C:plasma membrane"/>
    <property type="evidence" value="ECO:0007669"/>
    <property type="project" value="UniProtKB-SubCell"/>
</dbReference>
<dbReference type="GeneID" id="64819611"/>
<feature type="transmembrane region" description="Helical" evidence="7">
    <location>
        <begin position="20"/>
        <end position="44"/>
    </location>
</feature>
<feature type="domain" description="MotA/TolQ/ExbB proton channel" evidence="8">
    <location>
        <begin position="100"/>
        <end position="201"/>
    </location>
</feature>